<dbReference type="Proteomes" id="UP000091857">
    <property type="component" value="Chromosome 9"/>
</dbReference>
<protein>
    <submittedName>
        <fullName evidence="1">Uncharacterized protein</fullName>
    </submittedName>
</protein>
<reference evidence="2" key="1">
    <citation type="journal article" date="2016" name="Nat. Biotechnol.">
        <title>Sequencing wild and cultivated cassava and related species reveals extensive interspecific hybridization and genetic diversity.</title>
        <authorList>
            <person name="Bredeson J.V."/>
            <person name="Lyons J.B."/>
            <person name="Prochnik S.E."/>
            <person name="Wu G.A."/>
            <person name="Ha C.M."/>
            <person name="Edsinger-Gonzales E."/>
            <person name="Grimwood J."/>
            <person name="Schmutz J."/>
            <person name="Rabbi I.Y."/>
            <person name="Egesi C."/>
            <person name="Nauluvula P."/>
            <person name="Lebot V."/>
            <person name="Ndunguru J."/>
            <person name="Mkamilo G."/>
            <person name="Bart R.S."/>
            <person name="Setter T.L."/>
            <person name="Gleadow R.M."/>
            <person name="Kulakow P."/>
            <person name="Ferguson M.E."/>
            <person name="Rounsley S."/>
            <person name="Rokhsar D.S."/>
        </authorList>
    </citation>
    <scope>NUCLEOTIDE SEQUENCE [LARGE SCALE GENOMIC DNA]</scope>
    <source>
        <strain evidence="2">cv. AM560-2</strain>
    </source>
</reference>
<accession>A0ACB7H6J5</accession>
<proteinExistence type="predicted"/>
<evidence type="ECO:0000313" key="2">
    <source>
        <dbReference type="Proteomes" id="UP000091857"/>
    </source>
</evidence>
<sequence length="172" mass="19526">MCSDLDKFTFLTAMSSNSELHLVKENQEDIEFKILLRPSLDFTVVSESSDANGIIALQWHSQEEEEEECKTTGDSSSRQLSLGELKATDDDDNDGFKTPTTMDHKIPVIKQCPAAPRKPRPVLCTKRKAISPSNGRRSLQLDLSREVESLFPRPILADFYQKMKKARREDTH</sequence>
<gene>
    <name evidence="1" type="ORF">MANES_09G089000v8</name>
</gene>
<name>A0ACB7H6J5_MANES</name>
<dbReference type="EMBL" id="CM004395">
    <property type="protein sequence ID" value="KAG8647624.1"/>
    <property type="molecule type" value="Genomic_DNA"/>
</dbReference>
<keyword evidence="2" id="KW-1185">Reference proteome</keyword>
<organism evidence="1 2">
    <name type="scientific">Manihot esculenta</name>
    <name type="common">Cassava</name>
    <name type="synonym">Jatropha manihot</name>
    <dbReference type="NCBI Taxonomy" id="3983"/>
    <lineage>
        <taxon>Eukaryota</taxon>
        <taxon>Viridiplantae</taxon>
        <taxon>Streptophyta</taxon>
        <taxon>Embryophyta</taxon>
        <taxon>Tracheophyta</taxon>
        <taxon>Spermatophyta</taxon>
        <taxon>Magnoliopsida</taxon>
        <taxon>eudicotyledons</taxon>
        <taxon>Gunneridae</taxon>
        <taxon>Pentapetalae</taxon>
        <taxon>rosids</taxon>
        <taxon>fabids</taxon>
        <taxon>Malpighiales</taxon>
        <taxon>Euphorbiaceae</taxon>
        <taxon>Crotonoideae</taxon>
        <taxon>Manihoteae</taxon>
        <taxon>Manihot</taxon>
    </lineage>
</organism>
<comment type="caution">
    <text evidence="1">The sequence shown here is derived from an EMBL/GenBank/DDBJ whole genome shotgun (WGS) entry which is preliminary data.</text>
</comment>
<evidence type="ECO:0000313" key="1">
    <source>
        <dbReference type="EMBL" id="KAG8647624.1"/>
    </source>
</evidence>